<organism evidence="2 3">
    <name type="scientific">Cohnella zeiphila</name>
    <dbReference type="NCBI Taxonomy" id="2761120"/>
    <lineage>
        <taxon>Bacteria</taxon>
        <taxon>Bacillati</taxon>
        <taxon>Bacillota</taxon>
        <taxon>Bacilli</taxon>
        <taxon>Bacillales</taxon>
        <taxon>Paenibacillaceae</taxon>
        <taxon>Cohnella</taxon>
    </lineage>
</organism>
<gene>
    <name evidence="2" type="ORF">H7C18_13805</name>
</gene>
<dbReference type="Proteomes" id="UP000564644">
    <property type="component" value="Unassembled WGS sequence"/>
</dbReference>
<comment type="caution">
    <text evidence="2">The sequence shown here is derived from an EMBL/GenBank/DDBJ whole genome shotgun (WGS) entry which is preliminary data.</text>
</comment>
<evidence type="ECO:0000313" key="3">
    <source>
        <dbReference type="Proteomes" id="UP000564644"/>
    </source>
</evidence>
<name>A0A7X0VVH6_9BACL</name>
<accession>A0A7X0VVH6</accession>
<reference evidence="2 3" key="1">
    <citation type="submission" date="2020-08" db="EMBL/GenBank/DDBJ databases">
        <title>Cohnella phylogeny.</title>
        <authorList>
            <person name="Dunlap C."/>
        </authorList>
    </citation>
    <scope>NUCLEOTIDE SEQUENCE [LARGE SCALE GENOMIC DNA]</scope>
    <source>
        <strain evidence="2 3">CBP 2801</strain>
    </source>
</reference>
<feature type="region of interest" description="Disordered" evidence="1">
    <location>
        <begin position="181"/>
        <end position="202"/>
    </location>
</feature>
<keyword evidence="3" id="KW-1185">Reference proteome</keyword>
<dbReference type="RefSeq" id="WP_185129659.1">
    <property type="nucleotide sequence ID" value="NZ_JACJVO010000016.1"/>
</dbReference>
<evidence type="ECO:0000256" key="1">
    <source>
        <dbReference type="SAM" id="MobiDB-lite"/>
    </source>
</evidence>
<evidence type="ECO:0000313" key="2">
    <source>
        <dbReference type="EMBL" id="MBB6731991.1"/>
    </source>
</evidence>
<dbReference type="AlphaFoldDB" id="A0A7X0VVH6"/>
<dbReference type="EMBL" id="JACJVO010000016">
    <property type="protein sequence ID" value="MBB6731991.1"/>
    <property type="molecule type" value="Genomic_DNA"/>
</dbReference>
<proteinExistence type="predicted"/>
<protein>
    <submittedName>
        <fullName evidence="2">Uncharacterized protein</fullName>
    </submittedName>
</protein>
<sequence>MLALQVRAEADKTRAMTGQGLADGSRIGIQAANRLDAIVRTEGLLLKKLARAVAGQEMVRWRESGADERPEGKPRNREAAAIREVFVPALIRLDGALYRYLEELLRLEERAAAAGTVRLEAGPILQSFAHLAELNEWKWELVLDVMEEWDGAADPAEVRKWQSDHRKLADRIDGLLEARLEAEESSASSDLPHRGSESPCDE</sequence>